<dbReference type="Gene3D" id="3.40.50.10490">
    <property type="entry name" value="Glucose-6-phosphate isomerase like protein, domain 1"/>
    <property type="match status" value="1"/>
</dbReference>
<keyword evidence="4" id="KW-1185">Reference proteome</keyword>
<feature type="non-terminal residue" evidence="3">
    <location>
        <position position="1"/>
    </location>
</feature>
<dbReference type="OMA" id="GDHRPIQ"/>
<dbReference type="GO" id="GO:1901135">
    <property type="term" value="P:carbohydrate derivative metabolic process"/>
    <property type="evidence" value="ECO:0007669"/>
    <property type="project" value="InterPro"/>
</dbReference>
<reference evidence="3 4" key="1">
    <citation type="submission" date="2018-05" db="EMBL/GenBank/DDBJ databases">
        <title>Draft genome sequence of Scytalidium lignicola DSM 105466, a ubiquitous saprotrophic fungus.</title>
        <authorList>
            <person name="Buettner E."/>
            <person name="Gebauer A.M."/>
            <person name="Hofrichter M."/>
            <person name="Liers C."/>
            <person name="Kellner H."/>
        </authorList>
    </citation>
    <scope>NUCLEOTIDE SEQUENCE [LARGE SCALE GENOMIC DNA]</scope>
    <source>
        <strain evidence="3 4">DSM 105466</strain>
    </source>
</reference>
<dbReference type="CDD" id="cd05014">
    <property type="entry name" value="SIS_Kpsf"/>
    <property type="match status" value="1"/>
</dbReference>
<dbReference type="AlphaFoldDB" id="A0A3E2HFW6"/>
<dbReference type="InterPro" id="IPR035474">
    <property type="entry name" value="SIS_Kpsf"/>
</dbReference>
<evidence type="ECO:0000259" key="2">
    <source>
        <dbReference type="PROSITE" id="PS51464"/>
    </source>
</evidence>
<comment type="caution">
    <text evidence="3">The sequence shown here is derived from an EMBL/GenBank/DDBJ whole genome shotgun (WGS) entry which is preliminary data.</text>
</comment>
<organism evidence="3 4">
    <name type="scientific">Scytalidium lignicola</name>
    <name type="common">Hyphomycete</name>
    <dbReference type="NCBI Taxonomy" id="5539"/>
    <lineage>
        <taxon>Eukaryota</taxon>
        <taxon>Fungi</taxon>
        <taxon>Dikarya</taxon>
        <taxon>Ascomycota</taxon>
        <taxon>Pezizomycotina</taxon>
        <taxon>Leotiomycetes</taxon>
        <taxon>Leotiomycetes incertae sedis</taxon>
        <taxon>Scytalidium</taxon>
    </lineage>
</organism>
<dbReference type="SUPFAM" id="SSF53697">
    <property type="entry name" value="SIS domain"/>
    <property type="match status" value="1"/>
</dbReference>
<feature type="domain" description="SIS" evidence="2">
    <location>
        <begin position="104"/>
        <end position="253"/>
    </location>
</feature>
<feature type="compositionally biased region" description="Pro residues" evidence="1">
    <location>
        <begin position="26"/>
        <end position="36"/>
    </location>
</feature>
<sequence>MGTMVVDHPVQNSEVYLLNNSIHPPSSLPPSPPSPTTPCEREMSPPLEEDLMPITPAEIQDPFPSSQQRLSTAIHVLGTEATALSCLTRLYQTDPVARGGFNAAVEAIARYQGDKGKLVICGVGKSGHIAKKLVATMNSLAVHATYLHPTEALHGDLGKVGRYDTILFITFSGKTPELLALLPHINRELPVIVMTSHIRPSTCVILQERPDAILLPAPIHESETLSFGVSAPTTSTTMALALGDALAVVISGELHQNSVAQVFSQNHPGGAIGASFKAPQKVLDIALQLGEIPDITVESGDSAITGAHVLLSAYQSPSGWVRYGEDIVLSPRQIKRLSPMHMCLPVERIDGLMADKDTWINIAAEMEIPSAAEWIQGLRKSERRGEIIYGDDAILAVVKNGTILGVVEVGTLFA</sequence>
<protein>
    <recommendedName>
        <fullName evidence="2">SIS domain-containing protein</fullName>
    </recommendedName>
</protein>
<proteinExistence type="predicted"/>
<feature type="non-terminal residue" evidence="3">
    <location>
        <position position="414"/>
    </location>
</feature>
<evidence type="ECO:0000313" key="3">
    <source>
        <dbReference type="EMBL" id="RFU32310.1"/>
    </source>
</evidence>
<dbReference type="InterPro" id="IPR001347">
    <property type="entry name" value="SIS_dom"/>
</dbReference>
<dbReference type="PANTHER" id="PTHR38418">
    <property type="entry name" value="SUGAR ISOMERASE, KPSF/GUTQ (AFU_ORTHOLOGUE AFUA_6G08860)"/>
    <property type="match status" value="1"/>
</dbReference>
<gene>
    <name evidence="3" type="ORF">B7463_g4038</name>
</gene>
<dbReference type="Proteomes" id="UP000258309">
    <property type="component" value="Unassembled WGS sequence"/>
</dbReference>
<dbReference type="STRING" id="5539.A0A3E2HFW6"/>
<dbReference type="EMBL" id="NCSJ02000057">
    <property type="protein sequence ID" value="RFU32310.1"/>
    <property type="molecule type" value="Genomic_DNA"/>
</dbReference>
<dbReference type="PANTHER" id="PTHR38418:SF2">
    <property type="entry name" value="SUGAR ISOMERASE, KPSF_GUTQ (AFU_ORTHOLOGUE AFUA_6G08860)"/>
    <property type="match status" value="1"/>
</dbReference>
<accession>A0A3E2HFW6</accession>
<dbReference type="GO" id="GO:0097367">
    <property type="term" value="F:carbohydrate derivative binding"/>
    <property type="evidence" value="ECO:0007669"/>
    <property type="project" value="InterPro"/>
</dbReference>
<dbReference type="OrthoDB" id="1872003at2759"/>
<evidence type="ECO:0000256" key="1">
    <source>
        <dbReference type="SAM" id="MobiDB-lite"/>
    </source>
</evidence>
<dbReference type="Pfam" id="PF01380">
    <property type="entry name" value="SIS"/>
    <property type="match status" value="1"/>
</dbReference>
<name>A0A3E2HFW6_SCYLI</name>
<feature type="region of interest" description="Disordered" evidence="1">
    <location>
        <begin position="20"/>
        <end position="45"/>
    </location>
</feature>
<dbReference type="PROSITE" id="PS51464">
    <property type="entry name" value="SIS"/>
    <property type="match status" value="1"/>
</dbReference>
<evidence type="ECO:0000313" key="4">
    <source>
        <dbReference type="Proteomes" id="UP000258309"/>
    </source>
</evidence>
<dbReference type="InterPro" id="IPR046348">
    <property type="entry name" value="SIS_dom_sf"/>
</dbReference>